<evidence type="ECO:0000313" key="3">
    <source>
        <dbReference type="RefSeq" id="XP_022143235.1"/>
    </source>
</evidence>
<dbReference type="Gene3D" id="1.25.40.10">
    <property type="entry name" value="Tetratricopeptide repeat domain"/>
    <property type="match status" value="1"/>
</dbReference>
<dbReference type="KEGG" id="mcha:111013150"/>
<dbReference type="InterPro" id="IPR011990">
    <property type="entry name" value="TPR-like_helical_dom_sf"/>
</dbReference>
<sequence>MLLRSASTPILNSWKPQLKETSPEAEIVLQFPKSRPVSLCASSKSSPPHPMIGGSGNHKMMRIRSESDLSNLPVEKNTPSMELLRRFHEIEEREEAVESTRMAFLDGGLCCSVDEGGVGGVGCGGGGSDGGGDGCSGSWDSNHENDRTDLYYQKMIEANPENSLLLSNYALFLKEVCGDLIKAEEYCGKAILANPNDGDVLSMYADLIWENHKDASRAESYYDQATKASPDNCYVLASYARFLWDAEEEEDEDNEEVEDRVDSFGKPSSPPFVFGVQPQLLPLAAAS</sequence>
<dbReference type="PANTHER" id="PTHR26312:SF227">
    <property type="entry name" value="TETRATRICOPEPTIDE REPEAT (TPR)-LIKE SUPERFAMILY PROTEIN"/>
    <property type="match status" value="1"/>
</dbReference>
<dbReference type="OrthoDB" id="439046at2759"/>
<protein>
    <submittedName>
        <fullName evidence="3">Uncharacterized protein LOC111013150</fullName>
    </submittedName>
</protein>
<feature type="region of interest" description="Disordered" evidence="1">
    <location>
        <begin position="247"/>
        <end position="270"/>
    </location>
</feature>
<accession>A0A6J1CN93</accession>
<evidence type="ECO:0000313" key="2">
    <source>
        <dbReference type="Proteomes" id="UP000504603"/>
    </source>
</evidence>
<dbReference type="SUPFAM" id="SSF48452">
    <property type="entry name" value="TPR-like"/>
    <property type="match status" value="1"/>
</dbReference>
<keyword evidence="2" id="KW-1185">Reference proteome</keyword>
<proteinExistence type="predicted"/>
<organism evidence="2 3">
    <name type="scientific">Momordica charantia</name>
    <name type="common">Bitter gourd</name>
    <name type="synonym">Balsam pear</name>
    <dbReference type="NCBI Taxonomy" id="3673"/>
    <lineage>
        <taxon>Eukaryota</taxon>
        <taxon>Viridiplantae</taxon>
        <taxon>Streptophyta</taxon>
        <taxon>Embryophyta</taxon>
        <taxon>Tracheophyta</taxon>
        <taxon>Spermatophyta</taxon>
        <taxon>Magnoliopsida</taxon>
        <taxon>eudicotyledons</taxon>
        <taxon>Gunneridae</taxon>
        <taxon>Pentapetalae</taxon>
        <taxon>rosids</taxon>
        <taxon>fabids</taxon>
        <taxon>Cucurbitales</taxon>
        <taxon>Cucurbitaceae</taxon>
        <taxon>Momordiceae</taxon>
        <taxon>Momordica</taxon>
    </lineage>
</organism>
<name>A0A6J1CN93_MOMCH</name>
<gene>
    <name evidence="3" type="primary">LOC111013150</name>
</gene>
<dbReference type="Proteomes" id="UP000504603">
    <property type="component" value="Unplaced"/>
</dbReference>
<evidence type="ECO:0000256" key="1">
    <source>
        <dbReference type="SAM" id="MobiDB-lite"/>
    </source>
</evidence>
<dbReference type="GeneID" id="111013150"/>
<dbReference type="PANTHER" id="PTHR26312">
    <property type="entry name" value="TETRATRICOPEPTIDE REPEAT PROTEIN 5"/>
    <property type="match status" value="1"/>
</dbReference>
<reference evidence="3" key="1">
    <citation type="submission" date="2025-08" db="UniProtKB">
        <authorList>
            <consortium name="RefSeq"/>
        </authorList>
    </citation>
    <scope>IDENTIFICATION</scope>
    <source>
        <strain evidence="3">OHB3-1</strain>
    </source>
</reference>
<feature type="compositionally biased region" description="Acidic residues" evidence="1">
    <location>
        <begin position="247"/>
        <end position="259"/>
    </location>
</feature>
<dbReference type="AlphaFoldDB" id="A0A6J1CN93"/>
<dbReference type="RefSeq" id="XP_022143235.1">
    <property type="nucleotide sequence ID" value="XM_022287543.1"/>
</dbReference>